<dbReference type="PROSITE" id="PS51257">
    <property type="entry name" value="PROKAR_LIPOPROTEIN"/>
    <property type="match status" value="1"/>
</dbReference>
<dbReference type="RefSeq" id="WP_153373527.1">
    <property type="nucleotide sequence ID" value="NZ_WIVU01000011.1"/>
</dbReference>
<dbReference type="EMBL" id="WIVU01000011">
    <property type="protein sequence ID" value="MQU05566.1"/>
    <property type="molecule type" value="Genomic_DNA"/>
</dbReference>
<proteinExistence type="predicted"/>
<protein>
    <recommendedName>
        <fullName evidence="3">Lipoprotein</fullName>
    </recommendedName>
</protein>
<comment type="caution">
    <text evidence="1">The sequence shown here is derived from an EMBL/GenBank/DDBJ whole genome shotgun (WGS) entry which is preliminary data.</text>
</comment>
<name>A0A6L5HQD2_9PSED</name>
<reference evidence="1 2" key="1">
    <citation type="submission" date="2019-10" db="EMBL/GenBank/DDBJ databases">
        <title>Evaluation of single-gene subtyping targets for Pseudomonas.</title>
        <authorList>
            <person name="Reichler S.J."/>
            <person name="Orsi R.H."/>
            <person name="Wiedmann M."/>
            <person name="Martin N.H."/>
            <person name="Murphy S.I."/>
        </authorList>
    </citation>
    <scope>NUCLEOTIDE SEQUENCE [LARGE SCALE GENOMIC DNA]</scope>
    <source>
        <strain evidence="1 2">FSL R10-1637</strain>
    </source>
</reference>
<dbReference type="Pfam" id="PF11659">
    <property type="entry name" value="DUF3261"/>
    <property type="match status" value="1"/>
</dbReference>
<gene>
    <name evidence="1" type="ORF">GHO27_07685</name>
</gene>
<evidence type="ECO:0008006" key="3">
    <source>
        <dbReference type="Google" id="ProtNLM"/>
    </source>
</evidence>
<dbReference type="AlphaFoldDB" id="A0A6L5HQD2"/>
<accession>A0A6L5HQD2</accession>
<organism evidence="1 2">
    <name type="scientific">Pseudomonas helleri</name>
    <dbReference type="NCBI Taxonomy" id="1608996"/>
    <lineage>
        <taxon>Bacteria</taxon>
        <taxon>Pseudomonadati</taxon>
        <taxon>Pseudomonadota</taxon>
        <taxon>Gammaproteobacteria</taxon>
        <taxon>Pseudomonadales</taxon>
        <taxon>Pseudomonadaceae</taxon>
        <taxon>Pseudomonas</taxon>
    </lineage>
</organism>
<dbReference type="InterPro" id="IPR021675">
    <property type="entry name" value="DUF3261"/>
</dbReference>
<evidence type="ECO:0000313" key="2">
    <source>
        <dbReference type="Proteomes" id="UP000478064"/>
    </source>
</evidence>
<dbReference type="Proteomes" id="UP000478064">
    <property type="component" value="Unassembled WGS sequence"/>
</dbReference>
<evidence type="ECO:0000313" key="1">
    <source>
        <dbReference type="EMBL" id="MQU05566.1"/>
    </source>
</evidence>
<sequence>MTRRYSLFAALGIFMLLLLSGCTSLPLPKHTPSLTLPMQLHVQRQQAEQRQDWLLVIQQEDAGLRWSLMDPLGIPLARQLLHNQHWQADGLLPPNPEARELFAALLFALTPADQLADNYPQATSSADRRTLDRRWQVHYVQPQVFSIDLDNGVHYTLSPLNTETAP</sequence>